<accession>A0A4P7GJL4</accession>
<dbReference type="AlphaFoldDB" id="A0A4P7GJL4"/>
<dbReference type="PANTHER" id="PTHR44196">
    <property type="entry name" value="DEHYDROGENASE/REDUCTASE SDR FAMILY MEMBER 7B"/>
    <property type="match status" value="1"/>
</dbReference>
<reference evidence="5 6" key="1">
    <citation type="submission" date="2019-03" db="EMBL/GenBank/DDBJ databases">
        <title>Three New Species of Nocardioides, Nocardioides euryhalodurans sp. nov., Nocardioides seonyuensis sp. nov. and Nocardioides eburneoflavus sp. nov., Iolated from Soil.</title>
        <authorList>
            <person name="Roh S.G."/>
            <person name="Lee C."/>
            <person name="Kim M.-K."/>
            <person name="Kim S.B."/>
        </authorList>
    </citation>
    <scope>NUCLEOTIDE SEQUENCE [LARGE SCALE GENOMIC DNA]</scope>
    <source>
        <strain evidence="5 6">MMS17-SY117</strain>
    </source>
</reference>
<proteinExistence type="inferred from homology"/>
<dbReference type="SMART" id="SM00822">
    <property type="entry name" value="PKS_KR"/>
    <property type="match status" value="1"/>
</dbReference>
<sequence>MVLPSCPSELPESWRHRFAGRVSAQTSPPGTALVTGATAGIGLEFARQLAARGHDLVLVARDRQRLDDVAGTLRRAGVTVEVLAADLADRDQLATVEARLADRARPVDLLVNNAGFGLKGRFLDHEVADEQRLLDVLVTAVMRLSHAALGAQVSRGRGGVLNVSSVAAYLPRGSYSAAKAWVNSFGRWAAAEYRPHGVTVTTLCPGFVKTEFHQRMGVRRGSGPLWLDADFLVSEALADFDRGRAFSIPGRRYRAIVAVTRLVPSPVLQRLQSLGRR</sequence>
<dbReference type="PRINTS" id="PR00081">
    <property type="entry name" value="GDHRDH"/>
</dbReference>
<name>A0A4P7GJL4_9ACTN</name>
<dbReference type="PIRSF" id="PIRSF000126">
    <property type="entry name" value="11-beta-HSD1"/>
    <property type="match status" value="1"/>
</dbReference>
<evidence type="ECO:0000256" key="2">
    <source>
        <dbReference type="ARBA" id="ARBA00023002"/>
    </source>
</evidence>
<evidence type="ECO:0000313" key="5">
    <source>
        <dbReference type="EMBL" id="QBR91934.1"/>
    </source>
</evidence>
<protein>
    <submittedName>
        <fullName evidence="5">SDR family oxidoreductase</fullName>
    </submittedName>
</protein>
<gene>
    <name evidence="5" type="ORF">EXE57_06320</name>
</gene>
<dbReference type="SUPFAM" id="SSF51735">
    <property type="entry name" value="NAD(P)-binding Rossmann-fold domains"/>
    <property type="match status" value="1"/>
</dbReference>
<dbReference type="KEGG" id="noy:EXE57_06320"/>
<keyword evidence="6" id="KW-1185">Reference proteome</keyword>
<dbReference type="InterPro" id="IPR057326">
    <property type="entry name" value="KR_dom"/>
</dbReference>
<dbReference type="GO" id="GO:0016020">
    <property type="term" value="C:membrane"/>
    <property type="evidence" value="ECO:0007669"/>
    <property type="project" value="TreeGrafter"/>
</dbReference>
<evidence type="ECO:0000256" key="3">
    <source>
        <dbReference type="RuleBase" id="RU000363"/>
    </source>
</evidence>
<dbReference type="InterPro" id="IPR002347">
    <property type="entry name" value="SDR_fam"/>
</dbReference>
<dbReference type="GO" id="GO:0016491">
    <property type="term" value="F:oxidoreductase activity"/>
    <property type="evidence" value="ECO:0007669"/>
    <property type="project" value="UniProtKB-KW"/>
</dbReference>
<dbReference type="Proteomes" id="UP000294894">
    <property type="component" value="Chromosome"/>
</dbReference>
<dbReference type="PANTHER" id="PTHR44196:SF2">
    <property type="entry name" value="SHORT-CHAIN DEHYDROGENASE-RELATED"/>
    <property type="match status" value="1"/>
</dbReference>
<comment type="similarity">
    <text evidence="1 3">Belongs to the short-chain dehydrogenases/reductases (SDR) family.</text>
</comment>
<dbReference type="EMBL" id="CP038267">
    <property type="protein sequence ID" value="QBR91934.1"/>
    <property type="molecule type" value="Genomic_DNA"/>
</dbReference>
<keyword evidence="2" id="KW-0560">Oxidoreductase</keyword>
<evidence type="ECO:0000256" key="1">
    <source>
        <dbReference type="ARBA" id="ARBA00006484"/>
    </source>
</evidence>
<feature type="domain" description="Ketoreductase" evidence="4">
    <location>
        <begin position="30"/>
        <end position="206"/>
    </location>
</feature>
<dbReference type="OrthoDB" id="9810734at2"/>
<evidence type="ECO:0000259" key="4">
    <source>
        <dbReference type="SMART" id="SM00822"/>
    </source>
</evidence>
<evidence type="ECO:0000313" key="6">
    <source>
        <dbReference type="Proteomes" id="UP000294894"/>
    </source>
</evidence>
<organism evidence="5 6">
    <name type="scientific">Nocardioides euryhalodurans</name>
    <dbReference type="NCBI Taxonomy" id="2518370"/>
    <lineage>
        <taxon>Bacteria</taxon>
        <taxon>Bacillati</taxon>
        <taxon>Actinomycetota</taxon>
        <taxon>Actinomycetes</taxon>
        <taxon>Propionibacteriales</taxon>
        <taxon>Nocardioidaceae</taxon>
        <taxon>Nocardioides</taxon>
    </lineage>
</organism>
<dbReference type="InterPro" id="IPR036291">
    <property type="entry name" value="NAD(P)-bd_dom_sf"/>
</dbReference>
<dbReference type="PRINTS" id="PR00080">
    <property type="entry name" value="SDRFAMILY"/>
</dbReference>
<dbReference type="Gene3D" id="3.40.50.720">
    <property type="entry name" value="NAD(P)-binding Rossmann-like Domain"/>
    <property type="match status" value="1"/>
</dbReference>
<dbReference type="Pfam" id="PF00106">
    <property type="entry name" value="adh_short"/>
    <property type="match status" value="1"/>
</dbReference>
<dbReference type="CDD" id="cd05233">
    <property type="entry name" value="SDR_c"/>
    <property type="match status" value="1"/>
</dbReference>